<keyword evidence="2" id="KW-0227">DNA damage</keyword>
<dbReference type="PANTHER" id="PTHR22980:SF0">
    <property type="entry name" value="CENTROMERE PROTEIN S"/>
    <property type="match status" value="1"/>
</dbReference>
<dbReference type="Proteomes" id="UP001605036">
    <property type="component" value="Unassembled WGS sequence"/>
</dbReference>
<evidence type="ECO:0000313" key="7">
    <source>
        <dbReference type="Proteomes" id="UP001605036"/>
    </source>
</evidence>
<evidence type="ECO:0000256" key="4">
    <source>
        <dbReference type="ARBA" id="ARBA00023204"/>
    </source>
</evidence>
<keyword evidence="3" id="KW-0238">DNA-binding</keyword>
<evidence type="ECO:0000256" key="1">
    <source>
        <dbReference type="ARBA" id="ARBA00006612"/>
    </source>
</evidence>
<protein>
    <recommendedName>
        <fullName evidence="8">Centromere protein S</fullName>
    </recommendedName>
</protein>
<feature type="region of interest" description="Disordered" evidence="5">
    <location>
        <begin position="107"/>
        <end position="146"/>
    </location>
</feature>
<comment type="similarity">
    <text evidence="1">Belongs to the TAF9 family. CENP-S/MHF1 subfamily.</text>
</comment>
<evidence type="ECO:0008006" key="8">
    <source>
        <dbReference type="Google" id="ProtNLM"/>
    </source>
</evidence>
<proteinExistence type="inferred from homology"/>
<keyword evidence="4" id="KW-0234">DNA repair</keyword>
<dbReference type="InterPro" id="IPR009072">
    <property type="entry name" value="Histone-fold"/>
</dbReference>
<evidence type="ECO:0000256" key="2">
    <source>
        <dbReference type="ARBA" id="ARBA00022763"/>
    </source>
</evidence>
<evidence type="ECO:0000256" key="5">
    <source>
        <dbReference type="SAM" id="MobiDB-lite"/>
    </source>
</evidence>
<dbReference type="InterPro" id="IPR029003">
    <property type="entry name" value="CENP-S/Mhf1"/>
</dbReference>
<keyword evidence="7" id="KW-1185">Reference proteome</keyword>
<reference evidence="6 7" key="1">
    <citation type="submission" date="2024-09" db="EMBL/GenBank/DDBJ databases">
        <title>Chromosome-scale assembly of Riccia fluitans.</title>
        <authorList>
            <person name="Paukszto L."/>
            <person name="Sawicki J."/>
            <person name="Karawczyk K."/>
            <person name="Piernik-Szablinska J."/>
            <person name="Szczecinska M."/>
            <person name="Mazdziarz M."/>
        </authorList>
    </citation>
    <scope>NUCLEOTIDE SEQUENCE [LARGE SCALE GENOMIC DNA]</scope>
    <source>
        <strain evidence="6">Rf_01</strain>
        <tissue evidence="6">Aerial parts of the thallus</tissue>
    </source>
</reference>
<comment type="caution">
    <text evidence="6">The sequence shown here is derived from an EMBL/GenBank/DDBJ whole genome shotgun (WGS) entry which is preliminary data.</text>
</comment>
<dbReference type="GO" id="GO:0003677">
    <property type="term" value="F:DNA binding"/>
    <property type="evidence" value="ECO:0007669"/>
    <property type="project" value="UniProtKB-KW"/>
</dbReference>
<evidence type="ECO:0000313" key="6">
    <source>
        <dbReference type="EMBL" id="KAL2643974.1"/>
    </source>
</evidence>
<evidence type="ECO:0000256" key="3">
    <source>
        <dbReference type="ARBA" id="ARBA00023125"/>
    </source>
</evidence>
<dbReference type="GO" id="GO:0006281">
    <property type="term" value="P:DNA repair"/>
    <property type="evidence" value="ECO:0007669"/>
    <property type="project" value="UniProtKB-KW"/>
</dbReference>
<dbReference type="SUPFAM" id="SSF47113">
    <property type="entry name" value="Histone-fold"/>
    <property type="match status" value="1"/>
</dbReference>
<gene>
    <name evidence="6" type="ORF">R1flu_011561</name>
</gene>
<dbReference type="Gene3D" id="1.10.20.10">
    <property type="entry name" value="Histone, subunit A"/>
    <property type="match status" value="1"/>
</dbReference>
<dbReference type="CDD" id="cd22919">
    <property type="entry name" value="HFD_CENP-S"/>
    <property type="match status" value="1"/>
</dbReference>
<feature type="compositionally biased region" description="Basic and acidic residues" evidence="5">
    <location>
        <begin position="107"/>
        <end position="124"/>
    </location>
</feature>
<dbReference type="EMBL" id="JBHFFA010000002">
    <property type="protein sequence ID" value="KAL2643974.1"/>
    <property type="molecule type" value="Genomic_DNA"/>
</dbReference>
<dbReference type="AlphaFoldDB" id="A0ABD1Z9B6"/>
<accession>A0ABD1Z9B6</accession>
<name>A0ABD1Z9B6_9MARC</name>
<dbReference type="Pfam" id="PF15630">
    <property type="entry name" value="CENP-S"/>
    <property type="match status" value="1"/>
</dbReference>
<sequence length="167" mass="18978">MMDVETEFCVDENLRERIMLAVVKTVEEEAQGLHLTIAPNAMTAIGAITLKFLEQLARDVEMFAQHAGRKSVNMEDVLLTVRRNPSVVANLMSVIEELASASKKIQAEKLKKKQDPEELHVEKPKKGRKKDTDSVQGRKLKKGQDDLQAEKMLEFDEGERLRKKFMA</sequence>
<dbReference type="PANTHER" id="PTHR22980">
    <property type="entry name" value="CORTISTATIN"/>
    <property type="match status" value="1"/>
</dbReference>
<organism evidence="6 7">
    <name type="scientific">Riccia fluitans</name>
    <dbReference type="NCBI Taxonomy" id="41844"/>
    <lineage>
        <taxon>Eukaryota</taxon>
        <taxon>Viridiplantae</taxon>
        <taxon>Streptophyta</taxon>
        <taxon>Embryophyta</taxon>
        <taxon>Marchantiophyta</taxon>
        <taxon>Marchantiopsida</taxon>
        <taxon>Marchantiidae</taxon>
        <taxon>Marchantiales</taxon>
        <taxon>Ricciaceae</taxon>
        <taxon>Riccia</taxon>
    </lineage>
</organism>